<proteinExistence type="predicted"/>
<evidence type="ECO:0000313" key="2">
    <source>
        <dbReference type="Proteomes" id="UP001140087"/>
    </source>
</evidence>
<keyword evidence="2" id="KW-1185">Reference proteome</keyword>
<gene>
    <name evidence="1" type="ORF">H4R21_003174</name>
</gene>
<dbReference type="Proteomes" id="UP001140087">
    <property type="component" value="Unassembled WGS sequence"/>
</dbReference>
<name>A0ACC1L4H4_9FUNG</name>
<protein>
    <submittedName>
        <fullName evidence="1">Uncharacterized protein</fullName>
    </submittedName>
</protein>
<comment type="caution">
    <text evidence="1">The sequence shown here is derived from an EMBL/GenBank/DDBJ whole genome shotgun (WGS) entry which is preliminary data.</text>
</comment>
<sequence length="545" mass="57974">MDSYHSQFAYGPNAAAYMPPLHCPPMGMTPMMGPVHVPPPADSFHLPPPLPPHGVMAAAPVISHIVCSAQIGDKTSPCFLYRHDSMSSATVEQGAQQLYMADGRLFIEHIPNHSIVYIPLSSSIDEVLHSLHSQHAAVVAASMPRSDSEAQALAHGPLALAPQTHPMAQAPTPQAHRAKQAPAAAQPRNASQPPQHSQPRKPKEKSAKPINAFIKYRSFKIGELKRLYPDVSQTEISRLAGECWKMESEEIKNQFRVQYREEKKVYDMKKASSALEASKRRREGSDAFSDSDMSQASKKHCAGSDDGMEPAAAGLGVPIGFDASHRRRSMTMPPAAIGDDAGARAASASPLMTAQQKRASSKRRRCVTGDLRKQLAAKFSLLATPPLPAATVSLARTSTAPAIGRSQSMGLDDPFCYPHDASFVAPDFGYYGALPLAHHLAADSSPYLGDMAPLALPHVEAPALTVDTSFVSVPEDAAACSAFDLYTTASDHDELANSIVSASLVAASLSTLMASSQSIAPLDVPASMVATALPLAEQVAADPSM</sequence>
<organism evidence="1 2">
    <name type="scientific">Coemansia helicoidea</name>
    <dbReference type="NCBI Taxonomy" id="1286919"/>
    <lineage>
        <taxon>Eukaryota</taxon>
        <taxon>Fungi</taxon>
        <taxon>Fungi incertae sedis</taxon>
        <taxon>Zoopagomycota</taxon>
        <taxon>Kickxellomycotina</taxon>
        <taxon>Kickxellomycetes</taxon>
        <taxon>Kickxellales</taxon>
        <taxon>Kickxellaceae</taxon>
        <taxon>Coemansia</taxon>
    </lineage>
</organism>
<accession>A0ACC1L4H4</accession>
<dbReference type="EMBL" id="JANBUN010000948">
    <property type="protein sequence ID" value="KAJ2800442.1"/>
    <property type="molecule type" value="Genomic_DNA"/>
</dbReference>
<reference evidence="1" key="1">
    <citation type="submission" date="2022-07" db="EMBL/GenBank/DDBJ databases">
        <title>Phylogenomic reconstructions and comparative analyses of Kickxellomycotina fungi.</title>
        <authorList>
            <person name="Reynolds N.K."/>
            <person name="Stajich J.E."/>
            <person name="Barry K."/>
            <person name="Grigoriev I.V."/>
            <person name="Crous P."/>
            <person name="Smith M.E."/>
        </authorList>
    </citation>
    <scope>NUCLEOTIDE SEQUENCE</scope>
    <source>
        <strain evidence="1">BCRC 34780</strain>
    </source>
</reference>
<evidence type="ECO:0000313" key="1">
    <source>
        <dbReference type="EMBL" id="KAJ2800442.1"/>
    </source>
</evidence>